<keyword evidence="4" id="KW-0378">Hydrolase</keyword>
<evidence type="ECO:0000256" key="3">
    <source>
        <dbReference type="ARBA" id="ARBA00022703"/>
    </source>
</evidence>
<reference evidence="8 9" key="2">
    <citation type="submission" date="2019-01" db="EMBL/GenBank/DDBJ databases">
        <title>The decoding of complex shrimp genome reveals the adaptation for benthos swimmer, frequently molting mechanism and breeding impact on genome.</title>
        <authorList>
            <person name="Sun Y."/>
            <person name="Gao Y."/>
            <person name="Yu Y."/>
        </authorList>
    </citation>
    <scope>NUCLEOTIDE SEQUENCE [LARGE SCALE GENOMIC DNA]</scope>
    <source>
        <tissue evidence="8">Muscle</tissue>
    </source>
</reference>
<dbReference type="STRING" id="6689.A0A423SBU4"/>
<dbReference type="InterPro" id="IPR001309">
    <property type="entry name" value="Pept_C14_p20"/>
</dbReference>
<dbReference type="SMR" id="A0A423SBU4"/>
<gene>
    <name evidence="8" type="ORF">C7M84_020513</name>
</gene>
<dbReference type="GO" id="GO:0006508">
    <property type="term" value="P:proteolysis"/>
    <property type="evidence" value="ECO:0007669"/>
    <property type="project" value="UniProtKB-KW"/>
</dbReference>
<dbReference type="AlphaFoldDB" id="A0A423SBU4"/>
<dbReference type="InterPro" id="IPR002398">
    <property type="entry name" value="Pept_C14"/>
</dbReference>
<dbReference type="GO" id="GO:0004197">
    <property type="term" value="F:cysteine-type endopeptidase activity"/>
    <property type="evidence" value="ECO:0007669"/>
    <property type="project" value="InterPro"/>
</dbReference>
<evidence type="ECO:0000313" key="9">
    <source>
        <dbReference type="Proteomes" id="UP000283509"/>
    </source>
</evidence>
<dbReference type="Proteomes" id="UP000283509">
    <property type="component" value="Unassembled WGS sequence"/>
</dbReference>
<feature type="domain" description="Caspase family p20" evidence="7">
    <location>
        <begin position="279"/>
        <end position="389"/>
    </location>
</feature>
<protein>
    <submittedName>
        <fullName evidence="8">Caspase 4</fullName>
    </submittedName>
</protein>
<comment type="caution">
    <text evidence="8">The sequence shown here is derived from an EMBL/GenBank/DDBJ whole genome shotgun (WGS) entry which is preliminary data.</text>
</comment>
<dbReference type="PANTHER" id="PTHR47901:SF8">
    <property type="entry name" value="CASPASE-3"/>
    <property type="match status" value="1"/>
</dbReference>
<evidence type="ECO:0000313" key="8">
    <source>
        <dbReference type="EMBL" id="ROT61665.1"/>
    </source>
</evidence>
<dbReference type="PROSITE" id="PS50207">
    <property type="entry name" value="CASPASE_P10"/>
    <property type="match status" value="1"/>
</dbReference>
<evidence type="ECO:0000259" key="6">
    <source>
        <dbReference type="PROSITE" id="PS50207"/>
    </source>
</evidence>
<dbReference type="Pfam" id="PF00656">
    <property type="entry name" value="Peptidase_C14"/>
    <property type="match status" value="1"/>
</dbReference>
<dbReference type="Gene3D" id="3.40.50.1460">
    <property type="match status" value="1"/>
</dbReference>
<feature type="domain" description="Caspase family p10" evidence="6">
    <location>
        <begin position="451"/>
        <end position="515"/>
    </location>
</feature>
<sequence>MLFLSINPNKIEEQDTPSGASGYTDSISIYKNVVVPKFRPNETSDSVTKLLEKFKSSLSEKSIAPVRRELEHRILKLKSVQLNTNTLSTLESNLLKKYDQLSNEEEDILEFTEIFEMFNLSLPESIRVNFGNIISSKKIPLKRGDIGNHSKTFFVYAENKIMMKICDSLSPQDVYRLYEIIRELEDIEKDDKVKDLLSQQIDQGALEEVPGLKDVAFYYLTLTMMRKQLLNRLYTHRLAFLFDQLKEMKSGKDPNIDRILDTLNRYPVVSRPPGLCIVFNITENREGSTKDVVKVKELFEKEYKFDVLVKEDPTANEITDIVSELKAARYKFYDSLVVWFMSHGDETFLQVKNEKLIHRRVELIQPFTEIEWFNKKPKLFFIQACAGKENRKRSWSQSQSEDCAKSGWIAPAGSEWLSKYGCNIDVSRVNSFADTLISYATMWYQPASRGKEGSLYVDTLVDQLREHGWKENIENVLRRVHYNVNTVTLNSEQRIKWKQAPYFESSLQKAFIFPKP</sequence>
<dbReference type="OrthoDB" id="6114029at2759"/>
<evidence type="ECO:0000256" key="1">
    <source>
        <dbReference type="ARBA" id="ARBA00010134"/>
    </source>
</evidence>
<dbReference type="PROSITE" id="PS50208">
    <property type="entry name" value="CASPASE_P20"/>
    <property type="match status" value="1"/>
</dbReference>
<evidence type="ECO:0000256" key="2">
    <source>
        <dbReference type="ARBA" id="ARBA00022670"/>
    </source>
</evidence>
<dbReference type="EMBL" id="QCYY01004036">
    <property type="protein sequence ID" value="ROT61665.1"/>
    <property type="molecule type" value="Genomic_DNA"/>
</dbReference>
<keyword evidence="9" id="KW-1185">Reference proteome</keyword>
<dbReference type="InterPro" id="IPR011600">
    <property type="entry name" value="Pept_C14_caspase"/>
</dbReference>
<dbReference type="PRINTS" id="PR00376">
    <property type="entry name" value="IL1BCENZYME"/>
</dbReference>
<comment type="similarity">
    <text evidence="1 5">Belongs to the peptidase C14A family.</text>
</comment>
<organism evidence="8 9">
    <name type="scientific">Penaeus vannamei</name>
    <name type="common">Whiteleg shrimp</name>
    <name type="synonym">Litopenaeus vannamei</name>
    <dbReference type="NCBI Taxonomy" id="6689"/>
    <lineage>
        <taxon>Eukaryota</taxon>
        <taxon>Metazoa</taxon>
        <taxon>Ecdysozoa</taxon>
        <taxon>Arthropoda</taxon>
        <taxon>Crustacea</taxon>
        <taxon>Multicrustacea</taxon>
        <taxon>Malacostraca</taxon>
        <taxon>Eumalacostraca</taxon>
        <taxon>Eucarida</taxon>
        <taxon>Decapoda</taxon>
        <taxon>Dendrobranchiata</taxon>
        <taxon>Penaeoidea</taxon>
        <taxon>Penaeidae</taxon>
        <taxon>Penaeus</taxon>
    </lineage>
</organism>
<keyword evidence="2" id="KW-0645">Protease</keyword>
<evidence type="ECO:0000259" key="7">
    <source>
        <dbReference type="PROSITE" id="PS50208"/>
    </source>
</evidence>
<evidence type="ECO:0000256" key="5">
    <source>
        <dbReference type="RuleBase" id="RU003971"/>
    </source>
</evidence>
<proteinExistence type="inferred from homology"/>
<dbReference type="SUPFAM" id="SSF52129">
    <property type="entry name" value="Caspase-like"/>
    <property type="match status" value="1"/>
</dbReference>
<dbReference type="InterPro" id="IPR002138">
    <property type="entry name" value="Pept_C14_p10"/>
</dbReference>
<keyword evidence="3" id="KW-0053">Apoptosis</keyword>
<dbReference type="GO" id="GO:0006915">
    <property type="term" value="P:apoptotic process"/>
    <property type="evidence" value="ECO:0007669"/>
    <property type="project" value="UniProtKB-KW"/>
</dbReference>
<dbReference type="SMART" id="SM00115">
    <property type="entry name" value="CASc"/>
    <property type="match status" value="1"/>
</dbReference>
<dbReference type="InterPro" id="IPR015917">
    <property type="entry name" value="Pept_C14A"/>
</dbReference>
<evidence type="ECO:0000256" key="4">
    <source>
        <dbReference type="ARBA" id="ARBA00022801"/>
    </source>
</evidence>
<reference evidence="8 9" key="1">
    <citation type="submission" date="2018-04" db="EMBL/GenBank/DDBJ databases">
        <authorList>
            <person name="Zhang X."/>
            <person name="Yuan J."/>
            <person name="Li F."/>
            <person name="Xiang J."/>
        </authorList>
    </citation>
    <scope>NUCLEOTIDE SEQUENCE [LARGE SCALE GENOMIC DNA]</scope>
    <source>
        <tissue evidence="8">Muscle</tissue>
    </source>
</reference>
<name>A0A423SBU4_PENVA</name>
<dbReference type="InterPro" id="IPR029030">
    <property type="entry name" value="Caspase-like_dom_sf"/>
</dbReference>
<accession>A0A423SBU4</accession>
<dbReference type="PANTHER" id="PTHR47901">
    <property type="entry name" value="CASPASE RECRUITMENT DOMAIN-CONTAINING PROTEIN 18"/>
    <property type="match status" value="1"/>
</dbReference>